<dbReference type="PANTHER" id="PTHR13720">
    <property type="entry name" value="WD-40 REPEAT PROTEIN"/>
    <property type="match status" value="1"/>
</dbReference>
<accession>U6DX13</accession>
<feature type="repeat" description="WD" evidence="3">
    <location>
        <begin position="23"/>
        <end position="55"/>
    </location>
</feature>
<name>U6DX13_NEOVI</name>
<protein>
    <submittedName>
        <fullName evidence="4">Echinoderm microtubule-associated protein-like 3</fullName>
    </submittedName>
</protein>
<dbReference type="InterPro" id="IPR036322">
    <property type="entry name" value="WD40_repeat_dom_sf"/>
</dbReference>
<dbReference type="InterPro" id="IPR015943">
    <property type="entry name" value="WD40/YVTN_repeat-like_dom_sf"/>
</dbReference>
<keyword evidence="2" id="KW-0677">Repeat</keyword>
<proteinExistence type="evidence at transcript level"/>
<dbReference type="AlphaFoldDB" id="U6DX13"/>
<dbReference type="Pfam" id="PF00400">
    <property type="entry name" value="WD40"/>
    <property type="match status" value="1"/>
</dbReference>
<sequence>PGVRGGGGKSYQGGAEVTAHAVLQGHTDELWGLCTHPFQNRFLTCGHDRQLCLWDGEGHALAWSIDLKETGLCADFHPSGAVVAVGLNTGRGEEPGFLGGESRRYGKASPVMGCVRGGVAGSGGGVWLVPAPGPQLHLSLLSAFLCSPGLPCSPVATVITLSHSPLQTREWRRWRLRIEKQWGWEGFGRD</sequence>
<evidence type="ECO:0000313" key="4">
    <source>
        <dbReference type="EMBL" id="CCP87011.1"/>
    </source>
</evidence>
<dbReference type="GO" id="GO:0008017">
    <property type="term" value="F:microtubule binding"/>
    <property type="evidence" value="ECO:0007669"/>
    <property type="project" value="TreeGrafter"/>
</dbReference>
<evidence type="ECO:0000256" key="2">
    <source>
        <dbReference type="ARBA" id="ARBA00022737"/>
    </source>
</evidence>
<dbReference type="InterPro" id="IPR050630">
    <property type="entry name" value="WD_repeat_EMAP"/>
</dbReference>
<dbReference type="GO" id="GO:0000226">
    <property type="term" value="P:microtubule cytoskeleton organization"/>
    <property type="evidence" value="ECO:0007669"/>
    <property type="project" value="TreeGrafter"/>
</dbReference>
<dbReference type="PROSITE" id="PS50082">
    <property type="entry name" value="WD_REPEATS_2"/>
    <property type="match status" value="1"/>
</dbReference>
<dbReference type="EMBL" id="HAAF01015190">
    <property type="protein sequence ID" value="CCP87011.1"/>
    <property type="molecule type" value="mRNA"/>
</dbReference>
<gene>
    <name evidence="4" type="primary">H0Y3M3</name>
</gene>
<dbReference type="SUPFAM" id="SSF50978">
    <property type="entry name" value="WD40 repeat-like"/>
    <property type="match status" value="1"/>
</dbReference>
<keyword evidence="1 3" id="KW-0853">WD repeat</keyword>
<dbReference type="SMART" id="SM00320">
    <property type="entry name" value="WD40"/>
    <property type="match status" value="1"/>
</dbReference>
<dbReference type="GO" id="GO:0072686">
    <property type="term" value="C:mitotic spindle"/>
    <property type="evidence" value="ECO:0007669"/>
    <property type="project" value="TreeGrafter"/>
</dbReference>
<dbReference type="InterPro" id="IPR001680">
    <property type="entry name" value="WD40_rpt"/>
</dbReference>
<evidence type="ECO:0000256" key="1">
    <source>
        <dbReference type="ARBA" id="ARBA00022574"/>
    </source>
</evidence>
<organism evidence="4">
    <name type="scientific">Neovison vison</name>
    <name type="common">American mink</name>
    <name type="synonym">Mustela vison</name>
    <dbReference type="NCBI Taxonomy" id="452646"/>
    <lineage>
        <taxon>Eukaryota</taxon>
        <taxon>Metazoa</taxon>
        <taxon>Chordata</taxon>
        <taxon>Craniata</taxon>
        <taxon>Vertebrata</taxon>
        <taxon>Euteleostomi</taxon>
        <taxon>Mammalia</taxon>
        <taxon>Eutheria</taxon>
        <taxon>Laurasiatheria</taxon>
        <taxon>Carnivora</taxon>
        <taxon>Caniformia</taxon>
        <taxon>Musteloidea</taxon>
        <taxon>Mustelidae</taxon>
        <taxon>Mustelinae</taxon>
        <taxon>Neogale</taxon>
    </lineage>
</organism>
<dbReference type="PANTHER" id="PTHR13720:SF15">
    <property type="entry name" value="ECHINODERM MICROTUBULE-ASSOCIATED PROTEIN-LIKE 3"/>
    <property type="match status" value="1"/>
</dbReference>
<reference evidence="4" key="1">
    <citation type="submission" date="2012-11" db="EMBL/GenBank/DDBJ databases">
        <title>An American mink transcriptome.</title>
        <authorList>
            <person name="Anistoroaei R."/>
            <person name="Christensen K."/>
        </authorList>
    </citation>
    <scope>NUCLEOTIDE SEQUENCE</scope>
    <source>
        <tissue evidence="4">Pool of brain</tissue>
    </source>
</reference>
<feature type="non-terminal residue" evidence="4">
    <location>
        <position position="1"/>
    </location>
</feature>
<dbReference type="Gene3D" id="2.130.10.10">
    <property type="entry name" value="YVTN repeat-like/Quinoprotein amine dehydrogenase"/>
    <property type="match status" value="2"/>
</dbReference>
<evidence type="ECO:0000256" key="3">
    <source>
        <dbReference type="PROSITE-ProRule" id="PRU00221"/>
    </source>
</evidence>